<gene>
    <name evidence="1" type="ORF">LCGC14_2928950</name>
</gene>
<sequence length="117" mass="12390">MRRDTQGRRLCTAHRADGEPCNAPAVRGATVCTHHGAAKGTNGRAAADRLVLSELVGPAMLTLKDLIEDHGTPPAVRLGAARDILDRTGYKPVVQVQGMPTLAAVEAWIEEAEAEQA</sequence>
<dbReference type="EMBL" id="LAZR01058412">
    <property type="protein sequence ID" value="KKK69945.1"/>
    <property type="molecule type" value="Genomic_DNA"/>
</dbReference>
<comment type="caution">
    <text evidence="1">The sequence shown here is derived from an EMBL/GenBank/DDBJ whole genome shotgun (WGS) entry which is preliminary data.</text>
</comment>
<protein>
    <submittedName>
        <fullName evidence="1">Uncharacterized protein</fullName>
    </submittedName>
</protein>
<reference evidence="1" key="1">
    <citation type="journal article" date="2015" name="Nature">
        <title>Complex archaea that bridge the gap between prokaryotes and eukaryotes.</title>
        <authorList>
            <person name="Spang A."/>
            <person name="Saw J.H."/>
            <person name="Jorgensen S.L."/>
            <person name="Zaremba-Niedzwiedzka K."/>
            <person name="Martijn J."/>
            <person name="Lind A.E."/>
            <person name="van Eijk R."/>
            <person name="Schleper C."/>
            <person name="Guy L."/>
            <person name="Ettema T.J."/>
        </authorList>
    </citation>
    <scope>NUCLEOTIDE SEQUENCE</scope>
</reference>
<evidence type="ECO:0000313" key="1">
    <source>
        <dbReference type="EMBL" id="KKK69945.1"/>
    </source>
</evidence>
<name>A0A0F8Y8C7_9ZZZZ</name>
<accession>A0A0F8Y8C7</accession>
<proteinExistence type="predicted"/>
<dbReference type="AlphaFoldDB" id="A0A0F8Y8C7"/>
<organism evidence="1">
    <name type="scientific">marine sediment metagenome</name>
    <dbReference type="NCBI Taxonomy" id="412755"/>
    <lineage>
        <taxon>unclassified sequences</taxon>
        <taxon>metagenomes</taxon>
        <taxon>ecological metagenomes</taxon>
    </lineage>
</organism>